<proteinExistence type="predicted"/>
<dbReference type="InterPro" id="IPR029063">
    <property type="entry name" value="SAM-dependent_MTases_sf"/>
</dbReference>
<evidence type="ECO:0000313" key="3">
    <source>
        <dbReference type="Proteomes" id="UP000001876"/>
    </source>
</evidence>
<dbReference type="GeneID" id="9687305"/>
<accession>C1N2F9</accession>
<reference evidence="2 3" key="1">
    <citation type="journal article" date="2009" name="Science">
        <title>Green evolution and dynamic adaptations revealed by genomes of the marine picoeukaryotes Micromonas.</title>
        <authorList>
            <person name="Worden A.Z."/>
            <person name="Lee J.H."/>
            <person name="Mock T."/>
            <person name="Rouze P."/>
            <person name="Simmons M.P."/>
            <person name="Aerts A.L."/>
            <person name="Allen A.E."/>
            <person name="Cuvelier M.L."/>
            <person name="Derelle E."/>
            <person name="Everett M.V."/>
            <person name="Foulon E."/>
            <person name="Grimwood J."/>
            <person name="Gundlach H."/>
            <person name="Henrissat B."/>
            <person name="Napoli C."/>
            <person name="McDonald S.M."/>
            <person name="Parker M.S."/>
            <person name="Rombauts S."/>
            <person name="Salamov A."/>
            <person name="Von Dassow P."/>
            <person name="Badger J.H."/>
            <person name="Coutinho P.M."/>
            <person name="Demir E."/>
            <person name="Dubchak I."/>
            <person name="Gentemann C."/>
            <person name="Eikrem W."/>
            <person name="Gready J.E."/>
            <person name="John U."/>
            <person name="Lanier W."/>
            <person name="Lindquist E.A."/>
            <person name="Lucas S."/>
            <person name="Mayer K.F."/>
            <person name="Moreau H."/>
            <person name="Not F."/>
            <person name="Otillar R."/>
            <person name="Panaud O."/>
            <person name="Pangilinan J."/>
            <person name="Paulsen I."/>
            <person name="Piegu B."/>
            <person name="Poliakov A."/>
            <person name="Robbens S."/>
            <person name="Schmutz J."/>
            <person name="Toulza E."/>
            <person name="Wyss T."/>
            <person name="Zelensky A."/>
            <person name="Zhou K."/>
            <person name="Armbrust E.V."/>
            <person name="Bhattacharya D."/>
            <person name="Goodenough U.W."/>
            <person name="Van de Peer Y."/>
            <person name="Grigoriev I.V."/>
        </authorList>
    </citation>
    <scope>NUCLEOTIDE SEQUENCE [LARGE SCALE GENOMIC DNA]</scope>
    <source>
        <strain evidence="2 3">CCMP1545</strain>
    </source>
</reference>
<dbReference type="RefSeq" id="XP_003061865.1">
    <property type="nucleotide sequence ID" value="XM_003061819.1"/>
</dbReference>
<dbReference type="Proteomes" id="UP000001876">
    <property type="component" value="Unassembled WGS sequence"/>
</dbReference>
<organism evidence="3">
    <name type="scientific">Micromonas pusilla (strain CCMP1545)</name>
    <name type="common">Picoplanktonic green alga</name>
    <dbReference type="NCBI Taxonomy" id="564608"/>
    <lineage>
        <taxon>Eukaryota</taxon>
        <taxon>Viridiplantae</taxon>
        <taxon>Chlorophyta</taxon>
        <taxon>Mamiellophyceae</taxon>
        <taxon>Mamiellales</taxon>
        <taxon>Mamiellaceae</taxon>
        <taxon>Micromonas</taxon>
    </lineage>
</organism>
<dbReference type="EMBL" id="GG663745">
    <property type="protein sequence ID" value="EEH53577.1"/>
    <property type="molecule type" value="Genomic_DNA"/>
</dbReference>
<dbReference type="SUPFAM" id="SSF53335">
    <property type="entry name" value="S-adenosyl-L-methionine-dependent methyltransferases"/>
    <property type="match status" value="1"/>
</dbReference>
<gene>
    <name evidence="2" type="ORF">MICPUCDRAFT_51513</name>
</gene>
<feature type="region of interest" description="Disordered" evidence="1">
    <location>
        <begin position="1"/>
        <end position="23"/>
    </location>
</feature>
<evidence type="ECO:0000313" key="2">
    <source>
        <dbReference type="EMBL" id="EEH53577.1"/>
    </source>
</evidence>
<evidence type="ECO:0000256" key="1">
    <source>
        <dbReference type="SAM" id="MobiDB-lite"/>
    </source>
</evidence>
<protein>
    <submittedName>
        <fullName evidence="2">Predicted protein</fullName>
    </submittedName>
</protein>
<dbReference type="AlphaFoldDB" id="C1N2F9"/>
<keyword evidence="3" id="KW-1185">Reference proteome</keyword>
<sequence>MGLACPGYSGANPRNLQKASDDTIMSDKKCRTTKTAITTTTTTTTKKDRYYDVDKEAGDAQEKRTNLWREAAAIARQKFADYVVVEEVPEFGCRKDTDGGAHRASHCERLQACLVAEGFQTRVQVVQLGYLGGAQSRVRYVLSHTGPHTTAFAWCAPFLKDFCRRLSPPRVPRFQNPPL</sequence>
<dbReference type="KEGG" id="mpp:MICPUCDRAFT_51513"/>
<dbReference type="Gene3D" id="3.40.50.150">
    <property type="entry name" value="Vaccinia Virus protein VP39"/>
    <property type="match status" value="1"/>
</dbReference>
<name>C1N2F9_MICPC</name>